<accession>A0ACB8SDV8</accession>
<evidence type="ECO:0000313" key="2">
    <source>
        <dbReference type="Proteomes" id="UP000814140"/>
    </source>
</evidence>
<comment type="caution">
    <text evidence="1">The sequence shown here is derived from an EMBL/GenBank/DDBJ whole genome shotgun (WGS) entry which is preliminary data.</text>
</comment>
<name>A0ACB8SDV8_9AGAM</name>
<protein>
    <submittedName>
        <fullName evidence="1">Uncharacterized protein</fullName>
    </submittedName>
</protein>
<reference evidence="1" key="2">
    <citation type="journal article" date="2022" name="New Phytol.">
        <title>Evolutionary transition to the ectomycorrhizal habit in the genomes of a hyperdiverse lineage of mushroom-forming fungi.</title>
        <authorList>
            <person name="Looney B."/>
            <person name="Miyauchi S."/>
            <person name="Morin E."/>
            <person name="Drula E."/>
            <person name="Courty P.E."/>
            <person name="Kohler A."/>
            <person name="Kuo A."/>
            <person name="LaButti K."/>
            <person name="Pangilinan J."/>
            <person name="Lipzen A."/>
            <person name="Riley R."/>
            <person name="Andreopoulos W."/>
            <person name="He G."/>
            <person name="Johnson J."/>
            <person name="Nolan M."/>
            <person name="Tritt A."/>
            <person name="Barry K.W."/>
            <person name="Grigoriev I.V."/>
            <person name="Nagy L.G."/>
            <person name="Hibbett D."/>
            <person name="Henrissat B."/>
            <person name="Matheny P.B."/>
            <person name="Labbe J."/>
            <person name="Martin F.M."/>
        </authorList>
    </citation>
    <scope>NUCLEOTIDE SEQUENCE</scope>
    <source>
        <strain evidence="1">HHB10654</strain>
    </source>
</reference>
<sequence>VAEPVLALLSTATTAMRKGAPVLRVVSNMPVWVKIRTVAQARPRRFYKSPSDGFTAAALFLFPRVPALPLIKLVRWLASSEDQRYLGRPHAWQKQEGMGQVTYLFWTAVRSIVTGLVVLQIGFMVFQHFSLYLTSTFGGVCQVYLIRDTQFCTAIVSLQASSSGLTFTYESGVASVLATPSSSSSSKCSFNNSSFVEPFDISDVRLNLGQVVSDVRRSDLTAKSQLAHYLMDIVDDLKLASVHLASLLAKSERIKDHIVITKQHAQKGLRSSASGLSGYLCAIGWQDSCVHILERKTQYVAIFGEVVVASVRELSEVIEAISLLDRNQLEKHFAELEEVESVASNEVIQAKMAVASEFLTTVGWNSFRVSQLDYRASIMSRLEDRRQQGFLFRMALDAQLISLQSLLEGVQGDIHVYRSSAEDHVVDIIFQTVLRIYDHLDTVHTLSSRRLITLTS</sequence>
<gene>
    <name evidence="1" type="ORF">BV25DRAFT_1843669</name>
</gene>
<feature type="non-terminal residue" evidence="1">
    <location>
        <position position="1"/>
    </location>
</feature>
<dbReference type="EMBL" id="MU277442">
    <property type="protein sequence ID" value="KAI0054422.1"/>
    <property type="molecule type" value="Genomic_DNA"/>
</dbReference>
<organism evidence="1 2">
    <name type="scientific">Artomyces pyxidatus</name>
    <dbReference type="NCBI Taxonomy" id="48021"/>
    <lineage>
        <taxon>Eukaryota</taxon>
        <taxon>Fungi</taxon>
        <taxon>Dikarya</taxon>
        <taxon>Basidiomycota</taxon>
        <taxon>Agaricomycotina</taxon>
        <taxon>Agaricomycetes</taxon>
        <taxon>Russulales</taxon>
        <taxon>Auriscalpiaceae</taxon>
        <taxon>Artomyces</taxon>
    </lineage>
</organism>
<evidence type="ECO:0000313" key="1">
    <source>
        <dbReference type="EMBL" id="KAI0054422.1"/>
    </source>
</evidence>
<dbReference type="Proteomes" id="UP000814140">
    <property type="component" value="Unassembled WGS sequence"/>
</dbReference>
<keyword evidence="2" id="KW-1185">Reference proteome</keyword>
<proteinExistence type="predicted"/>
<reference evidence="1" key="1">
    <citation type="submission" date="2021-03" db="EMBL/GenBank/DDBJ databases">
        <authorList>
            <consortium name="DOE Joint Genome Institute"/>
            <person name="Ahrendt S."/>
            <person name="Looney B.P."/>
            <person name="Miyauchi S."/>
            <person name="Morin E."/>
            <person name="Drula E."/>
            <person name="Courty P.E."/>
            <person name="Chicoki N."/>
            <person name="Fauchery L."/>
            <person name="Kohler A."/>
            <person name="Kuo A."/>
            <person name="Labutti K."/>
            <person name="Pangilinan J."/>
            <person name="Lipzen A."/>
            <person name="Riley R."/>
            <person name="Andreopoulos W."/>
            <person name="He G."/>
            <person name="Johnson J."/>
            <person name="Barry K.W."/>
            <person name="Grigoriev I.V."/>
            <person name="Nagy L."/>
            <person name="Hibbett D."/>
            <person name="Henrissat B."/>
            <person name="Matheny P.B."/>
            <person name="Labbe J."/>
            <person name="Martin F."/>
        </authorList>
    </citation>
    <scope>NUCLEOTIDE SEQUENCE</scope>
    <source>
        <strain evidence="1">HHB10654</strain>
    </source>
</reference>